<evidence type="ECO:0000313" key="8">
    <source>
        <dbReference type="Proteomes" id="UP000027195"/>
    </source>
</evidence>
<feature type="region of interest" description="Disordered" evidence="5">
    <location>
        <begin position="396"/>
        <end position="499"/>
    </location>
</feature>
<feature type="transmembrane region" description="Helical" evidence="6">
    <location>
        <begin position="83"/>
        <end position="103"/>
    </location>
</feature>
<dbReference type="EMBL" id="KL198172">
    <property type="protein sequence ID" value="KDQ05916.1"/>
    <property type="molecule type" value="Genomic_DNA"/>
</dbReference>
<evidence type="ECO:0000256" key="3">
    <source>
        <dbReference type="ARBA" id="ARBA00022989"/>
    </source>
</evidence>
<dbReference type="SUPFAM" id="SSF103481">
    <property type="entry name" value="Multidrug resistance efflux transporter EmrE"/>
    <property type="match status" value="1"/>
</dbReference>
<dbReference type="Pfam" id="PF05653">
    <property type="entry name" value="Mg_trans_NIPA"/>
    <property type="match status" value="2"/>
</dbReference>
<feature type="compositionally biased region" description="Low complexity" evidence="5">
    <location>
        <begin position="489"/>
        <end position="499"/>
    </location>
</feature>
<feature type="transmembrane region" description="Helical" evidence="6">
    <location>
        <begin position="310"/>
        <end position="330"/>
    </location>
</feature>
<feature type="compositionally biased region" description="Basic and acidic residues" evidence="5">
    <location>
        <begin position="605"/>
        <end position="615"/>
    </location>
</feature>
<evidence type="ECO:0000256" key="2">
    <source>
        <dbReference type="ARBA" id="ARBA00022692"/>
    </source>
</evidence>
<dbReference type="GO" id="GO:0016020">
    <property type="term" value="C:membrane"/>
    <property type="evidence" value="ECO:0007669"/>
    <property type="project" value="UniProtKB-SubCell"/>
</dbReference>
<dbReference type="Proteomes" id="UP000027195">
    <property type="component" value="Unassembled WGS sequence"/>
</dbReference>
<sequence>MGDDTSGPQISIAAGITVGLIASCVQSLGLTIQRKSHVLNQACAESERRVEHRRPLWLLGFAIFLTSNILGSIFQIASLPVVILAPLGAVSLLWNAFFARLLLGDFFSLFMVLGTLLIITGAVLIAVFGIVPEPTHSLEDLLVLFGRRAFIIYFTLLGVFLFIALAVTHIVEWTTWRQPIRLESPPQSPIPLPHSLPTVPSDLDHHPSERTPLVDVKPLIPPTHATTAPITASPRATVFMAISYASASGILSGMCLLFAKSGVELLVLTAAGQNQFWRWESWALVGGLVVFALLQLWYLHKSLILANPTLVCPLAFCCYNVSSIFNGLIYYDQLNVLSTKQLVLVIVGIVILLGGVWALSIQSMEVAEDTYAFDEAWPEEPAQGLGLEEHFARPSVEIPDHPNPWADVEHQGSQPTREDQFPSDLGIGRKSAPRRRVTSLPPNLPPIPSESPEPASPALLYHSGTMSSPGRPEDPSFSPPTSPRRRNRTMSILSPDPNVPGGVGVGFSIGLSPVSPGFALAPRRRRTRSVDLAGTPVGGVGSGGAPGGNQNYGGGDSASGAGSPSVSAGGAGAPPQQWTPRERLRWLTGTVMGRGAARGQGQDQDQGREQPRGDM</sequence>
<feature type="transmembrane region" description="Helical" evidence="6">
    <location>
        <begin position="151"/>
        <end position="171"/>
    </location>
</feature>
<dbReference type="InterPro" id="IPR037185">
    <property type="entry name" value="EmrE-like"/>
</dbReference>
<keyword evidence="4 6" id="KW-0472">Membrane</keyword>
<keyword evidence="2 6" id="KW-0812">Transmembrane</keyword>
<keyword evidence="3 6" id="KW-1133">Transmembrane helix</keyword>
<organism evidence="7 8">
    <name type="scientific">Botryobasidium botryosum (strain FD-172 SS1)</name>
    <dbReference type="NCBI Taxonomy" id="930990"/>
    <lineage>
        <taxon>Eukaryota</taxon>
        <taxon>Fungi</taxon>
        <taxon>Dikarya</taxon>
        <taxon>Basidiomycota</taxon>
        <taxon>Agaricomycotina</taxon>
        <taxon>Agaricomycetes</taxon>
        <taxon>Cantharellales</taxon>
        <taxon>Botryobasidiaceae</taxon>
        <taxon>Botryobasidium</taxon>
    </lineage>
</organism>
<dbReference type="HOGENOM" id="CLU_011406_0_0_1"/>
<proteinExistence type="predicted"/>
<dbReference type="OrthoDB" id="2504919at2759"/>
<gene>
    <name evidence="7" type="ORF">BOTBODRAFT_71154</name>
</gene>
<evidence type="ECO:0000256" key="4">
    <source>
        <dbReference type="ARBA" id="ARBA00023136"/>
    </source>
</evidence>
<protein>
    <submittedName>
        <fullName evidence="7">Uncharacterized protein</fullName>
    </submittedName>
</protein>
<feature type="transmembrane region" description="Helical" evidence="6">
    <location>
        <begin position="110"/>
        <end position="131"/>
    </location>
</feature>
<feature type="compositionally biased region" description="Pro residues" evidence="5">
    <location>
        <begin position="442"/>
        <end position="455"/>
    </location>
</feature>
<feature type="transmembrane region" description="Helical" evidence="6">
    <location>
        <begin position="279"/>
        <end position="298"/>
    </location>
</feature>
<name>A0A067M2X5_BOTB1</name>
<keyword evidence="8" id="KW-1185">Reference proteome</keyword>
<feature type="compositionally biased region" description="Low complexity" evidence="5">
    <location>
        <begin position="593"/>
        <end position="604"/>
    </location>
</feature>
<accession>A0A067M2X5</accession>
<dbReference type="PANTHER" id="PTHR12570:SF86">
    <property type="entry name" value="ADR321CP"/>
    <property type="match status" value="1"/>
</dbReference>
<evidence type="ECO:0000256" key="1">
    <source>
        <dbReference type="ARBA" id="ARBA00004141"/>
    </source>
</evidence>
<evidence type="ECO:0000313" key="7">
    <source>
        <dbReference type="EMBL" id="KDQ05916.1"/>
    </source>
</evidence>
<feature type="compositionally biased region" description="Gly residues" evidence="5">
    <location>
        <begin position="536"/>
        <end position="557"/>
    </location>
</feature>
<evidence type="ECO:0000256" key="5">
    <source>
        <dbReference type="SAM" id="MobiDB-lite"/>
    </source>
</evidence>
<feature type="compositionally biased region" description="Low complexity" evidence="5">
    <location>
        <begin position="558"/>
        <end position="568"/>
    </location>
</feature>
<feature type="transmembrane region" description="Helical" evidence="6">
    <location>
        <begin position="342"/>
        <end position="361"/>
    </location>
</feature>
<dbReference type="GO" id="GO:0015095">
    <property type="term" value="F:magnesium ion transmembrane transporter activity"/>
    <property type="evidence" value="ECO:0007669"/>
    <property type="project" value="InterPro"/>
</dbReference>
<dbReference type="PANTHER" id="PTHR12570">
    <property type="match status" value="1"/>
</dbReference>
<dbReference type="InParanoid" id="A0A067M2X5"/>
<comment type="subcellular location">
    <subcellularLocation>
        <location evidence="1">Membrane</location>
        <topology evidence="1">Multi-pass membrane protein</topology>
    </subcellularLocation>
</comment>
<feature type="transmembrane region" description="Helical" evidence="6">
    <location>
        <begin position="12"/>
        <end position="32"/>
    </location>
</feature>
<feature type="region of interest" description="Disordered" evidence="5">
    <location>
        <begin position="525"/>
        <end position="615"/>
    </location>
</feature>
<feature type="transmembrane region" description="Helical" evidence="6">
    <location>
        <begin position="56"/>
        <end position="77"/>
    </location>
</feature>
<dbReference type="AlphaFoldDB" id="A0A067M2X5"/>
<reference evidence="8" key="1">
    <citation type="journal article" date="2014" name="Proc. Natl. Acad. Sci. U.S.A.">
        <title>Extensive sampling of basidiomycete genomes demonstrates inadequacy of the white-rot/brown-rot paradigm for wood decay fungi.</title>
        <authorList>
            <person name="Riley R."/>
            <person name="Salamov A.A."/>
            <person name="Brown D.W."/>
            <person name="Nagy L.G."/>
            <person name="Floudas D."/>
            <person name="Held B.W."/>
            <person name="Levasseur A."/>
            <person name="Lombard V."/>
            <person name="Morin E."/>
            <person name="Otillar R."/>
            <person name="Lindquist E.A."/>
            <person name="Sun H."/>
            <person name="LaButti K.M."/>
            <person name="Schmutz J."/>
            <person name="Jabbour D."/>
            <person name="Luo H."/>
            <person name="Baker S.E."/>
            <person name="Pisabarro A.G."/>
            <person name="Walton J.D."/>
            <person name="Blanchette R.A."/>
            <person name="Henrissat B."/>
            <person name="Martin F."/>
            <person name="Cullen D."/>
            <person name="Hibbett D.S."/>
            <person name="Grigoriev I.V."/>
        </authorList>
    </citation>
    <scope>NUCLEOTIDE SEQUENCE [LARGE SCALE GENOMIC DNA]</scope>
    <source>
        <strain evidence="8">FD-172 SS1</strain>
    </source>
</reference>
<evidence type="ECO:0000256" key="6">
    <source>
        <dbReference type="SAM" id="Phobius"/>
    </source>
</evidence>
<dbReference type="InterPro" id="IPR008521">
    <property type="entry name" value="Mg_trans_NIPA"/>
</dbReference>